<dbReference type="Pfam" id="PF00122">
    <property type="entry name" value="E1-E2_ATPase"/>
    <property type="match status" value="1"/>
</dbReference>
<reference evidence="6 7" key="1">
    <citation type="submission" date="2011-02" db="EMBL/GenBank/DDBJ databases">
        <title>The Genome Sequence of Sphaeroforma arctica JP610.</title>
        <authorList>
            <consortium name="The Broad Institute Genome Sequencing Platform"/>
            <person name="Russ C."/>
            <person name="Cuomo C."/>
            <person name="Young S.K."/>
            <person name="Zeng Q."/>
            <person name="Gargeya S."/>
            <person name="Alvarado L."/>
            <person name="Berlin A."/>
            <person name="Chapman S.B."/>
            <person name="Chen Z."/>
            <person name="Freedman E."/>
            <person name="Gellesch M."/>
            <person name="Goldberg J."/>
            <person name="Griggs A."/>
            <person name="Gujja S."/>
            <person name="Heilman E."/>
            <person name="Heiman D."/>
            <person name="Howarth C."/>
            <person name="Mehta T."/>
            <person name="Neiman D."/>
            <person name="Pearson M."/>
            <person name="Roberts A."/>
            <person name="Saif S."/>
            <person name="Shea T."/>
            <person name="Shenoy N."/>
            <person name="Sisk P."/>
            <person name="Stolte C."/>
            <person name="Sykes S."/>
            <person name="White J."/>
            <person name="Yandava C."/>
            <person name="Burger G."/>
            <person name="Gray M.W."/>
            <person name="Holland P.W.H."/>
            <person name="King N."/>
            <person name="Lang F.B.F."/>
            <person name="Roger A.J."/>
            <person name="Ruiz-Trillo I."/>
            <person name="Haas B."/>
            <person name="Nusbaum C."/>
            <person name="Birren B."/>
        </authorList>
    </citation>
    <scope>NUCLEOTIDE SEQUENCE [LARGE SCALE GENOMIC DNA]</scope>
    <source>
        <strain evidence="6 7">JP610</strain>
    </source>
</reference>
<dbReference type="PANTHER" id="PTHR24093:SF369">
    <property type="entry name" value="CALCIUM-TRANSPORTING ATPASE"/>
    <property type="match status" value="1"/>
</dbReference>
<dbReference type="eggNOG" id="KOG0204">
    <property type="taxonomic scope" value="Eukaryota"/>
</dbReference>
<dbReference type="PANTHER" id="PTHR24093">
    <property type="entry name" value="CATION TRANSPORTING ATPASE"/>
    <property type="match status" value="1"/>
</dbReference>
<dbReference type="InterPro" id="IPR008250">
    <property type="entry name" value="ATPase_P-typ_transduc_dom_A_sf"/>
</dbReference>
<feature type="chain" id="PRO_5005539182" description="P-type ATPase A domain-containing protein" evidence="4">
    <location>
        <begin position="25"/>
        <end position="187"/>
    </location>
</feature>
<comment type="subcellular location">
    <subcellularLocation>
        <location evidence="1">Endomembrane system</location>
        <topology evidence="1">Multi-pass membrane protein</topology>
    </subcellularLocation>
</comment>
<dbReference type="GO" id="GO:0005886">
    <property type="term" value="C:plasma membrane"/>
    <property type="evidence" value="ECO:0007669"/>
    <property type="project" value="TreeGrafter"/>
</dbReference>
<keyword evidence="3" id="KW-1133">Transmembrane helix</keyword>
<feature type="transmembrane region" description="Helical" evidence="3">
    <location>
        <begin position="34"/>
        <end position="57"/>
    </location>
</feature>
<sequence length="187" mass="20164">MWDALHDVALVILLLASDISLVIGLTVEEDKSIAWIEGAFILGVVAIVVLVDSINIYQKEKQFRELNNVKGDEKANMLRSGNACQISKFDIVVGDIICLEQGAEVVADGIITDAHSLLINKSSLTGEADDIAKAPDSASTIVLSSTLVMDGVGRMLVLVVGENSQADIIKMQRDETHPRATSDLHRI</sequence>
<keyword evidence="2" id="KW-0460">Magnesium</keyword>
<dbReference type="InterPro" id="IPR023298">
    <property type="entry name" value="ATPase_P-typ_TM_dom_sf"/>
</dbReference>
<evidence type="ECO:0000313" key="6">
    <source>
        <dbReference type="EMBL" id="KNC86551.1"/>
    </source>
</evidence>
<dbReference type="SUPFAM" id="SSF81665">
    <property type="entry name" value="Calcium ATPase, transmembrane domain M"/>
    <property type="match status" value="1"/>
</dbReference>
<dbReference type="AlphaFoldDB" id="A0A0L0GCC4"/>
<keyword evidence="3" id="KW-0472">Membrane</keyword>
<dbReference type="EMBL" id="KQ241647">
    <property type="protein sequence ID" value="KNC86551.1"/>
    <property type="molecule type" value="Genomic_DNA"/>
</dbReference>
<evidence type="ECO:0000256" key="4">
    <source>
        <dbReference type="SAM" id="SignalP"/>
    </source>
</evidence>
<dbReference type="Proteomes" id="UP000054560">
    <property type="component" value="Unassembled WGS sequence"/>
</dbReference>
<keyword evidence="7" id="KW-1185">Reference proteome</keyword>
<feature type="signal peptide" evidence="4">
    <location>
        <begin position="1"/>
        <end position="24"/>
    </location>
</feature>
<dbReference type="Gene3D" id="1.20.1110.10">
    <property type="entry name" value="Calcium-transporting ATPase, transmembrane domain"/>
    <property type="match status" value="1"/>
</dbReference>
<evidence type="ECO:0000256" key="1">
    <source>
        <dbReference type="ARBA" id="ARBA00004127"/>
    </source>
</evidence>
<evidence type="ECO:0000313" key="7">
    <source>
        <dbReference type="Proteomes" id="UP000054560"/>
    </source>
</evidence>
<dbReference type="SUPFAM" id="SSF81653">
    <property type="entry name" value="Calcium ATPase, transduction domain A"/>
    <property type="match status" value="1"/>
</dbReference>
<accession>A0A0L0GCC4</accession>
<dbReference type="STRING" id="667725.A0A0L0GCC4"/>
<dbReference type="Gene3D" id="2.70.150.10">
    <property type="entry name" value="Calcium-transporting ATPase, cytoplasmic transduction domain A"/>
    <property type="match status" value="1"/>
</dbReference>
<dbReference type="RefSeq" id="XP_014160453.1">
    <property type="nucleotide sequence ID" value="XM_014304978.1"/>
</dbReference>
<evidence type="ECO:0000256" key="3">
    <source>
        <dbReference type="SAM" id="Phobius"/>
    </source>
</evidence>
<feature type="domain" description="P-type ATPase A" evidence="5">
    <location>
        <begin position="73"/>
        <end position="167"/>
    </location>
</feature>
<dbReference type="GeneID" id="25901828"/>
<proteinExistence type="predicted"/>
<organism evidence="6 7">
    <name type="scientific">Sphaeroforma arctica JP610</name>
    <dbReference type="NCBI Taxonomy" id="667725"/>
    <lineage>
        <taxon>Eukaryota</taxon>
        <taxon>Ichthyosporea</taxon>
        <taxon>Ichthyophonida</taxon>
        <taxon>Sphaeroforma</taxon>
    </lineage>
</organism>
<keyword evidence="4" id="KW-0732">Signal</keyword>
<keyword evidence="3" id="KW-0812">Transmembrane</keyword>
<protein>
    <recommendedName>
        <fullName evidence="5">P-type ATPase A domain-containing protein</fullName>
    </recommendedName>
</protein>
<dbReference type="GO" id="GO:0012505">
    <property type="term" value="C:endomembrane system"/>
    <property type="evidence" value="ECO:0007669"/>
    <property type="project" value="UniProtKB-SubCell"/>
</dbReference>
<dbReference type="OrthoDB" id="77037at2759"/>
<dbReference type="GO" id="GO:0005388">
    <property type="term" value="F:P-type calcium transporter activity"/>
    <property type="evidence" value="ECO:0007669"/>
    <property type="project" value="TreeGrafter"/>
</dbReference>
<name>A0A0L0GCC4_9EUKA</name>
<gene>
    <name evidence="6" type="ORF">SARC_01324</name>
</gene>
<evidence type="ECO:0000259" key="5">
    <source>
        <dbReference type="Pfam" id="PF00122"/>
    </source>
</evidence>
<evidence type="ECO:0000256" key="2">
    <source>
        <dbReference type="ARBA" id="ARBA00022842"/>
    </source>
</evidence>
<dbReference type="InterPro" id="IPR059000">
    <property type="entry name" value="ATPase_P-type_domA"/>
</dbReference>